<evidence type="ECO:0000256" key="5">
    <source>
        <dbReference type="ARBA" id="ARBA00010429"/>
    </source>
</evidence>
<comment type="pathway">
    <text evidence="4">Nitrogen metabolism; nitrate reduction (assimilation).</text>
</comment>
<dbReference type="GO" id="GO:0051536">
    <property type="term" value="F:iron-sulfur cluster binding"/>
    <property type="evidence" value="ECO:0007669"/>
    <property type="project" value="UniProtKB-KW"/>
</dbReference>
<dbReference type="InterPro" id="IPR052034">
    <property type="entry name" value="NasD-like"/>
</dbReference>
<dbReference type="GO" id="GO:0046872">
    <property type="term" value="F:metal ion binding"/>
    <property type="evidence" value="ECO:0007669"/>
    <property type="project" value="UniProtKB-KW"/>
</dbReference>
<reference evidence="16 17" key="1">
    <citation type="submission" date="2018-03" db="EMBL/GenBank/DDBJ databases">
        <title>Genomic Encyclopedia of Archaeal and Bacterial Type Strains, Phase II (KMG-II): from individual species to whole genera.</title>
        <authorList>
            <person name="Goeker M."/>
        </authorList>
    </citation>
    <scope>NUCLEOTIDE SEQUENCE [LARGE SCALE GENOMIC DNA]</scope>
    <source>
        <strain evidence="16 17">DSM 45601</strain>
    </source>
</reference>
<dbReference type="InterPro" id="IPR023753">
    <property type="entry name" value="FAD/NAD-binding_dom"/>
</dbReference>
<proteinExistence type="inferred from homology"/>
<evidence type="ECO:0000256" key="4">
    <source>
        <dbReference type="ARBA" id="ARBA00005096"/>
    </source>
</evidence>
<keyword evidence="11" id="KW-0408">Iron</keyword>
<comment type="cofactor">
    <cofactor evidence="3">
        <name>FAD</name>
        <dbReference type="ChEBI" id="CHEBI:57692"/>
    </cofactor>
</comment>
<evidence type="ECO:0000256" key="10">
    <source>
        <dbReference type="ARBA" id="ARBA00023002"/>
    </source>
</evidence>
<name>A0A2T0PXJ4_9ACTN</name>
<evidence type="ECO:0000256" key="3">
    <source>
        <dbReference type="ARBA" id="ARBA00001974"/>
    </source>
</evidence>
<dbReference type="AlphaFoldDB" id="A0A2T0PXJ4"/>
<dbReference type="InterPro" id="IPR007419">
    <property type="entry name" value="BFD-like_2Fe2S-bd_dom"/>
</dbReference>
<organism evidence="16 17">
    <name type="scientific">Allonocardiopsis opalescens</name>
    <dbReference type="NCBI Taxonomy" id="1144618"/>
    <lineage>
        <taxon>Bacteria</taxon>
        <taxon>Bacillati</taxon>
        <taxon>Actinomycetota</taxon>
        <taxon>Actinomycetes</taxon>
        <taxon>Streptosporangiales</taxon>
        <taxon>Allonocardiopsis</taxon>
    </lineage>
</organism>
<dbReference type="PRINTS" id="PR00368">
    <property type="entry name" value="FADPNR"/>
</dbReference>
<evidence type="ECO:0000259" key="13">
    <source>
        <dbReference type="Pfam" id="PF04324"/>
    </source>
</evidence>
<evidence type="ECO:0000256" key="7">
    <source>
        <dbReference type="ARBA" id="ARBA00022630"/>
    </source>
</evidence>
<dbReference type="RefSeq" id="WP_281262437.1">
    <property type="nucleotide sequence ID" value="NZ_PVZC01000008.1"/>
</dbReference>
<dbReference type="PRINTS" id="PR00411">
    <property type="entry name" value="PNDRDTASEI"/>
</dbReference>
<keyword evidence="8" id="KW-0479">Metal-binding</keyword>
<dbReference type="Pfam" id="PF04324">
    <property type="entry name" value="Fer2_BFD"/>
    <property type="match status" value="1"/>
</dbReference>
<dbReference type="EMBL" id="PVZC01000008">
    <property type="protein sequence ID" value="PRX96255.1"/>
    <property type="molecule type" value="Genomic_DNA"/>
</dbReference>
<comment type="cofactor">
    <cofactor evidence="1">
        <name>siroheme</name>
        <dbReference type="ChEBI" id="CHEBI:60052"/>
    </cofactor>
</comment>
<dbReference type="GO" id="GO:0016491">
    <property type="term" value="F:oxidoreductase activity"/>
    <property type="evidence" value="ECO:0007669"/>
    <property type="project" value="UniProtKB-KW"/>
</dbReference>
<comment type="cofactor">
    <cofactor evidence="2">
        <name>[4Fe-4S] cluster</name>
        <dbReference type="ChEBI" id="CHEBI:49883"/>
    </cofactor>
</comment>
<feature type="domain" description="FAD/NAD(P)-binding" evidence="14">
    <location>
        <begin position="18"/>
        <end position="298"/>
    </location>
</feature>
<accession>A0A2T0PXJ4</accession>
<evidence type="ECO:0000256" key="1">
    <source>
        <dbReference type="ARBA" id="ARBA00001929"/>
    </source>
</evidence>
<gene>
    <name evidence="16" type="ORF">CLV72_108262</name>
</gene>
<dbReference type="InterPro" id="IPR016156">
    <property type="entry name" value="FAD/NAD-linked_Rdtase_dimer_sf"/>
</dbReference>
<feature type="domain" description="BFD-like [2Fe-2S]-binding" evidence="13">
    <location>
        <begin position="435"/>
        <end position="483"/>
    </location>
</feature>
<dbReference type="InterPro" id="IPR041575">
    <property type="entry name" value="Rubredoxin_C"/>
</dbReference>
<dbReference type="Gene3D" id="1.10.10.1100">
    <property type="entry name" value="BFD-like [2Fe-2S]-binding domain"/>
    <property type="match status" value="1"/>
</dbReference>
<dbReference type="SUPFAM" id="SSF51905">
    <property type="entry name" value="FAD/NAD(P)-binding domain"/>
    <property type="match status" value="2"/>
</dbReference>
<evidence type="ECO:0000256" key="9">
    <source>
        <dbReference type="ARBA" id="ARBA00022827"/>
    </source>
</evidence>
<keyword evidence="6" id="KW-0349">Heme</keyword>
<evidence type="ECO:0000313" key="16">
    <source>
        <dbReference type="EMBL" id="PRX96255.1"/>
    </source>
</evidence>
<dbReference type="PANTHER" id="PTHR43809">
    <property type="entry name" value="NITRITE REDUCTASE (NADH) LARGE SUBUNIT"/>
    <property type="match status" value="1"/>
</dbReference>
<evidence type="ECO:0000256" key="11">
    <source>
        <dbReference type="ARBA" id="ARBA00023004"/>
    </source>
</evidence>
<comment type="similarity">
    <text evidence="5">Belongs to the nitrite and sulfite reductase 4Fe-4S domain family.</text>
</comment>
<dbReference type="Gene3D" id="3.30.390.30">
    <property type="match status" value="1"/>
</dbReference>
<evidence type="ECO:0000313" key="17">
    <source>
        <dbReference type="Proteomes" id="UP000237846"/>
    </source>
</evidence>
<dbReference type="Proteomes" id="UP000237846">
    <property type="component" value="Unassembled WGS sequence"/>
</dbReference>
<keyword evidence="7" id="KW-0285">Flavoprotein</keyword>
<keyword evidence="10" id="KW-0560">Oxidoreductase</keyword>
<evidence type="ECO:0000256" key="2">
    <source>
        <dbReference type="ARBA" id="ARBA00001966"/>
    </source>
</evidence>
<dbReference type="Pfam" id="PF07992">
    <property type="entry name" value="Pyr_redox_2"/>
    <property type="match status" value="1"/>
</dbReference>
<keyword evidence="17" id="KW-1185">Reference proteome</keyword>
<dbReference type="PANTHER" id="PTHR43809:SF1">
    <property type="entry name" value="NITRITE REDUCTASE (NADH) LARGE SUBUNIT"/>
    <property type="match status" value="1"/>
</dbReference>
<evidence type="ECO:0000256" key="12">
    <source>
        <dbReference type="ARBA" id="ARBA00023014"/>
    </source>
</evidence>
<evidence type="ECO:0000259" key="14">
    <source>
        <dbReference type="Pfam" id="PF07992"/>
    </source>
</evidence>
<dbReference type="Pfam" id="PF18267">
    <property type="entry name" value="Rubredoxin_C"/>
    <property type="match status" value="1"/>
</dbReference>
<protein>
    <submittedName>
        <fullName evidence="16">Assimilatory nitrate reductase electron transfer subunit</fullName>
    </submittedName>
</protein>
<keyword evidence="12" id="KW-0411">Iron-sulfur</keyword>
<evidence type="ECO:0000256" key="8">
    <source>
        <dbReference type="ARBA" id="ARBA00022723"/>
    </source>
</evidence>
<sequence>MTDRPAPATRPPVPGPRRVVVLGHGMVGARFAEEVRSRDPDGRRVHLTVVGADADGAYNRVLLPEVVAGRLLPEELALPEPAGPGTAVRTGVAATAIDREARRVALDDGSELDYDELVLATGARAGFPPVDGLGGPDAPAPGVTALRDLADCRRLTAMTAPGTPVVVLGGGVLGLEAARALNGRGARVSVVEAAPWLMRRQLDKAAAGILAERFTALGIAVHPWRVAARWRPGTGLELDDGRMLAADALVVAAGVRARDELAAAAGIAVDQGVVVDDRLTSSDPRVHALGDCARHPGGGAGLVQPGWEQAAVLADLVTGADPAARYRGAHPVTRLKAEGIELTSLGEVETDDSAPGADAAQTVTVSDPHGGRYGRLTITGGRVTGAILLGFPDSAAAITQLYDDGAPVPDDRLGLLLGRAAPEPASAGPADADALVCRCNGVRSSRIESAWLDGARTREDIARTTRATTGCGGCTRDVNAFLAAMGAGDPSRGTAT</sequence>
<keyword evidence="9" id="KW-0274">FAD</keyword>
<evidence type="ECO:0000256" key="6">
    <source>
        <dbReference type="ARBA" id="ARBA00022617"/>
    </source>
</evidence>
<evidence type="ECO:0000259" key="15">
    <source>
        <dbReference type="Pfam" id="PF18267"/>
    </source>
</evidence>
<dbReference type="InterPro" id="IPR041854">
    <property type="entry name" value="BFD-like_2Fe2S-bd_dom_sf"/>
</dbReference>
<dbReference type="Gene3D" id="3.50.50.60">
    <property type="entry name" value="FAD/NAD(P)-binding domain"/>
    <property type="match status" value="2"/>
</dbReference>
<feature type="domain" description="NADH-rubredoxin oxidoreductase C-terminal" evidence="15">
    <location>
        <begin position="331"/>
        <end position="390"/>
    </location>
</feature>
<dbReference type="InterPro" id="IPR036188">
    <property type="entry name" value="FAD/NAD-bd_sf"/>
</dbReference>
<comment type="caution">
    <text evidence="16">The sequence shown here is derived from an EMBL/GenBank/DDBJ whole genome shotgun (WGS) entry which is preliminary data.</text>
</comment>